<reference evidence="4" key="1">
    <citation type="journal article" date="2021" name="PeerJ">
        <title>Extensive microbial diversity within the chicken gut microbiome revealed by metagenomics and culture.</title>
        <authorList>
            <person name="Gilroy R."/>
            <person name="Ravi A."/>
            <person name="Getino M."/>
            <person name="Pursley I."/>
            <person name="Horton D.L."/>
            <person name="Alikhan N.F."/>
            <person name="Baker D."/>
            <person name="Gharbi K."/>
            <person name="Hall N."/>
            <person name="Watson M."/>
            <person name="Adriaenssens E.M."/>
            <person name="Foster-Nyarko E."/>
            <person name="Jarju S."/>
            <person name="Secka A."/>
            <person name="Antonio M."/>
            <person name="Oren A."/>
            <person name="Chaudhuri R.R."/>
            <person name="La Ragione R."/>
            <person name="Hildebrand F."/>
            <person name="Pallen M.J."/>
        </authorList>
    </citation>
    <scope>NUCLEOTIDE SEQUENCE</scope>
    <source>
        <strain evidence="4">ChiW19-6364</strain>
    </source>
</reference>
<evidence type="ECO:0000256" key="2">
    <source>
        <dbReference type="SAM" id="Phobius"/>
    </source>
</evidence>
<dbReference type="PANTHER" id="PTHR35333:SF3">
    <property type="entry name" value="BETA-LACTAMASE-TYPE TRANSPEPTIDASE FOLD CONTAINING PROTEIN"/>
    <property type="match status" value="1"/>
</dbReference>
<gene>
    <name evidence="4" type="ORF">H9913_11155</name>
</gene>
<organism evidence="4 5">
    <name type="scientific">Candidatus Blautia stercoripullorum</name>
    <dbReference type="NCBI Taxonomy" id="2838502"/>
    <lineage>
        <taxon>Bacteria</taxon>
        <taxon>Bacillati</taxon>
        <taxon>Bacillota</taxon>
        <taxon>Clostridia</taxon>
        <taxon>Lachnospirales</taxon>
        <taxon>Lachnospiraceae</taxon>
        <taxon>Blautia</taxon>
    </lineage>
</organism>
<protein>
    <submittedName>
        <fullName evidence="4">Class A beta-lactamase-related serine hydrolase</fullName>
    </submittedName>
</protein>
<feature type="transmembrane region" description="Helical" evidence="2">
    <location>
        <begin position="20"/>
        <end position="39"/>
    </location>
</feature>
<dbReference type="Pfam" id="PF13354">
    <property type="entry name" value="Beta-lactamase2"/>
    <property type="match status" value="1"/>
</dbReference>
<keyword evidence="2" id="KW-1133">Transmembrane helix</keyword>
<dbReference type="InterPro" id="IPR012338">
    <property type="entry name" value="Beta-lactam/transpept-like"/>
</dbReference>
<dbReference type="SUPFAM" id="SSF56601">
    <property type="entry name" value="beta-lactamase/transpeptidase-like"/>
    <property type="match status" value="1"/>
</dbReference>
<dbReference type="InterPro" id="IPR000871">
    <property type="entry name" value="Beta-lactam_class-A"/>
</dbReference>
<dbReference type="GO" id="GO:0046677">
    <property type="term" value="P:response to antibiotic"/>
    <property type="evidence" value="ECO:0007669"/>
    <property type="project" value="InterPro"/>
</dbReference>
<dbReference type="Gene3D" id="3.40.710.10">
    <property type="entry name" value="DD-peptidase/beta-lactamase superfamily"/>
    <property type="match status" value="1"/>
</dbReference>
<evidence type="ECO:0000313" key="4">
    <source>
        <dbReference type="EMBL" id="HJD40572.1"/>
    </source>
</evidence>
<dbReference type="Proteomes" id="UP000823850">
    <property type="component" value="Unassembled WGS sequence"/>
</dbReference>
<comment type="caution">
    <text evidence="4">The sequence shown here is derived from an EMBL/GenBank/DDBJ whole genome shotgun (WGS) entry which is preliminary data.</text>
</comment>
<keyword evidence="2" id="KW-0472">Membrane</keyword>
<dbReference type="EMBL" id="DWUX01000197">
    <property type="protein sequence ID" value="HJD40572.1"/>
    <property type="molecule type" value="Genomic_DNA"/>
</dbReference>
<evidence type="ECO:0000313" key="5">
    <source>
        <dbReference type="Proteomes" id="UP000823850"/>
    </source>
</evidence>
<dbReference type="GO" id="GO:0030655">
    <property type="term" value="P:beta-lactam antibiotic catabolic process"/>
    <property type="evidence" value="ECO:0007669"/>
    <property type="project" value="InterPro"/>
</dbReference>
<dbReference type="GO" id="GO:0008800">
    <property type="term" value="F:beta-lactamase activity"/>
    <property type="evidence" value="ECO:0007669"/>
    <property type="project" value="InterPro"/>
</dbReference>
<dbReference type="PANTHER" id="PTHR35333">
    <property type="entry name" value="BETA-LACTAMASE"/>
    <property type="match status" value="1"/>
</dbReference>
<proteinExistence type="predicted"/>
<dbReference type="InterPro" id="IPR045155">
    <property type="entry name" value="Beta-lactam_cat"/>
</dbReference>
<name>A0A9D2RBI8_9FIRM</name>
<dbReference type="AlphaFoldDB" id="A0A9D2RBI8"/>
<reference evidence="4" key="2">
    <citation type="submission" date="2021-04" db="EMBL/GenBank/DDBJ databases">
        <authorList>
            <person name="Gilroy R."/>
        </authorList>
    </citation>
    <scope>NUCLEOTIDE SEQUENCE</scope>
    <source>
        <strain evidence="4">ChiW19-6364</strain>
    </source>
</reference>
<feature type="region of interest" description="Disordered" evidence="1">
    <location>
        <begin position="58"/>
        <end position="79"/>
    </location>
</feature>
<evidence type="ECO:0000259" key="3">
    <source>
        <dbReference type="Pfam" id="PF13354"/>
    </source>
</evidence>
<keyword evidence="2" id="KW-0812">Transmembrane</keyword>
<accession>A0A9D2RBI8</accession>
<evidence type="ECO:0000256" key="1">
    <source>
        <dbReference type="SAM" id="MobiDB-lite"/>
    </source>
</evidence>
<keyword evidence="4" id="KW-0378">Hydrolase</keyword>
<feature type="domain" description="Beta-lactamase class A catalytic" evidence="3">
    <location>
        <begin position="100"/>
        <end position="308"/>
    </location>
</feature>
<feature type="compositionally biased region" description="Basic and acidic residues" evidence="1">
    <location>
        <begin position="58"/>
        <end position="74"/>
    </location>
</feature>
<sequence>MIEQEKKRRRQVVRKQRAILGGAAVLLLLFIWGGVSVWMGRKSSEEQRKDEAALETAAKEQEKAERREKKQHAEEEMESAMTSLESTVEDLISDYDGNWSVYVEELEYENDFSINNQGMYPASLVKIYTMAATFANMEQVIKNETDYLGSEESAKATVAQLLENMIEISDNESYNELVRLQSSDRDFGEGCGYINAYLQEEGYTGTGVHTTLHPAASSMENDGLGDNVTCVEDCGKLLEKIYKGSCGSQEDSGEMLHLLLNQENTLKIPEGLPEGIEVAHKTGETSEVQHDVGIIYGESTDFILCIMVDELTSSADVYTQYHELTETVYDALN</sequence>